<accession>A0A3B0WJ23</accession>
<dbReference type="EMBL" id="UOFF01000130">
    <property type="protein sequence ID" value="VAW55855.1"/>
    <property type="molecule type" value="Genomic_DNA"/>
</dbReference>
<keyword evidence="1" id="KW-0472">Membrane</keyword>
<organism evidence="2">
    <name type="scientific">hydrothermal vent metagenome</name>
    <dbReference type="NCBI Taxonomy" id="652676"/>
    <lineage>
        <taxon>unclassified sequences</taxon>
        <taxon>metagenomes</taxon>
        <taxon>ecological metagenomes</taxon>
    </lineage>
</organism>
<keyword evidence="1" id="KW-1133">Transmembrane helix</keyword>
<name>A0A3B0WJ23_9ZZZZ</name>
<evidence type="ECO:0000256" key="1">
    <source>
        <dbReference type="SAM" id="Phobius"/>
    </source>
</evidence>
<dbReference type="AlphaFoldDB" id="A0A3B0WJ23"/>
<proteinExistence type="predicted"/>
<sequence length="126" mass="14716">MKNETLATIADILPPSAPVSAQNNIGLFMFLLVLSLSIFAYVNFYRSYKQQLQRLKKGYRQKKINQRQLAFKLIHLLKKKSISSDDKIRQRLFEELNTQCQAACFSRNGLSENAMDNLFERVKQWI</sequence>
<keyword evidence="1" id="KW-0812">Transmembrane</keyword>
<evidence type="ECO:0000313" key="2">
    <source>
        <dbReference type="EMBL" id="VAW55855.1"/>
    </source>
</evidence>
<reference evidence="2" key="1">
    <citation type="submission" date="2018-06" db="EMBL/GenBank/DDBJ databases">
        <authorList>
            <person name="Zhirakovskaya E."/>
        </authorList>
    </citation>
    <scope>NUCLEOTIDE SEQUENCE</scope>
</reference>
<protein>
    <submittedName>
        <fullName evidence="2">Uncharacterized protein</fullName>
    </submittedName>
</protein>
<feature type="transmembrane region" description="Helical" evidence="1">
    <location>
        <begin position="25"/>
        <end position="44"/>
    </location>
</feature>
<gene>
    <name evidence="2" type="ORF">MNBD_GAMMA07-921</name>
</gene>